<reference evidence="3" key="1">
    <citation type="submission" date="2021-03" db="EMBL/GenBank/DDBJ databases">
        <title>Acanthopleuribacteraceae sp. M133.</title>
        <authorList>
            <person name="Wang G."/>
        </authorList>
    </citation>
    <scope>NUCLEOTIDE SEQUENCE</scope>
    <source>
        <strain evidence="3">M133</strain>
    </source>
</reference>
<feature type="region of interest" description="Disordered" evidence="1">
    <location>
        <begin position="151"/>
        <end position="242"/>
    </location>
</feature>
<feature type="domain" description="PHA accumulation regulator DNA-binding N-terminal" evidence="2">
    <location>
        <begin position="23"/>
        <end position="82"/>
    </location>
</feature>
<feature type="compositionally biased region" description="Low complexity" evidence="1">
    <location>
        <begin position="175"/>
        <end position="197"/>
    </location>
</feature>
<proteinExistence type="predicted"/>
<evidence type="ECO:0000313" key="4">
    <source>
        <dbReference type="Proteomes" id="UP000663929"/>
    </source>
</evidence>
<evidence type="ECO:0000313" key="3">
    <source>
        <dbReference type="EMBL" id="QTD49958.1"/>
    </source>
</evidence>
<dbReference type="AlphaFoldDB" id="A0A8A4TM50"/>
<dbReference type="InterPro" id="IPR012909">
    <property type="entry name" value="PHA_DNA-bd_N"/>
</dbReference>
<protein>
    <recommendedName>
        <fullName evidence="2">PHA accumulation regulator DNA-binding N-terminal domain-containing protein</fullName>
    </recommendedName>
</protein>
<dbReference type="KEGG" id="scor:J3U87_30620"/>
<accession>A0A8A4TM50</accession>
<dbReference type="Proteomes" id="UP000663929">
    <property type="component" value="Chromosome"/>
</dbReference>
<organism evidence="3 4">
    <name type="scientific">Sulfidibacter corallicola</name>
    <dbReference type="NCBI Taxonomy" id="2818388"/>
    <lineage>
        <taxon>Bacteria</taxon>
        <taxon>Pseudomonadati</taxon>
        <taxon>Acidobacteriota</taxon>
        <taxon>Holophagae</taxon>
        <taxon>Acanthopleuribacterales</taxon>
        <taxon>Acanthopleuribacteraceae</taxon>
        <taxon>Sulfidibacter</taxon>
    </lineage>
</organism>
<feature type="compositionally biased region" description="Basic residues" evidence="1">
    <location>
        <begin position="206"/>
        <end position="216"/>
    </location>
</feature>
<dbReference type="RefSeq" id="WP_237379589.1">
    <property type="nucleotide sequence ID" value="NZ_CP071793.1"/>
</dbReference>
<name>A0A8A4TM50_SULCO</name>
<evidence type="ECO:0000256" key="1">
    <source>
        <dbReference type="SAM" id="MobiDB-lite"/>
    </source>
</evidence>
<sequence length="242" mass="26915">MSPVTRRGKCARAYLKEDRMTRLIKRYGSRKLYDTKESRYVSLEDIAKWVRDGEVIQVVDNATSEDVTVQTLTQVISEEGRKGGSALPSDLLHDLIRVGGSAVTDRVKKIQTGVDTFFKKSIDRLVPVSKVREEMDHLRQRLDELETAISSAEAHSRVEMEETPAPVETTKTEQPAKATQEPAKEPPAAESESPKAAQEAKETKPTTKRASTRRSSKSGSSTSRRSRSKKEPETPKSQASDS</sequence>
<dbReference type="EMBL" id="CP071793">
    <property type="protein sequence ID" value="QTD49958.1"/>
    <property type="molecule type" value="Genomic_DNA"/>
</dbReference>
<keyword evidence="4" id="KW-1185">Reference proteome</keyword>
<dbReference type="Pfam" id="PF07879">
    <property type="entry name" value="PHB_acc_N"/>
    <property type="match status" value="1"/>
</dbReference>
<gene>
    <name evidence="3" type="ORF">J3U87_30620</name>
</gene>
<evidence type="ECO:0000259" key="2">
    <source>
        <dbReference type="Pfam" id="PF07879"/>
    </source>
</evidence>